<accession>A0ABQ6N320</accession>
<keyword evidence="1" id="KW-0732">Signal</keyword>
<evidence type="ECO:0000256" key="1">
    <source>
        <dbReference type="SAM" id="SignalP"/>
    </source>
</evidence>
<protein>
    <submittedName>
        <fullName evidence="2">Uncharacterized protein</fullName>
    </submittedName>
</protein>
<reference evidence="2 3" key="1">
    <citation type="journal article" date="2023" name="Commun. Biol.">
        <title>Genome analysis of Parmales, the sister group of diatoms, reveals the evolutionary specialization of diatoms from phago-mixotrophs to photoautotrophs.</title>
        <authorList>
            <person name="Ban H."/>
            <person name="Sato S."/>
            <person name="Yoshikawa S."/>
            <person name="Yamada K."/>
            <person name="Nakamura Y."/>
            <person name="Ichinomiya M."/>
            <person name="Sato N."/>
            <person name="Blanc-Mathieu R."/>
            <person name="Endo H."/>
            <person name="Kuwata A."/>
            <person name="Ogata H."/>
        </authorList>
    </citation>
    <scope>NUCLEOTIDE SEQUENCE [LARGE SCALE GENOMIC DNA]</scope>
</reference>
<feature type="chain" id="PRO_5045945806" evidence="1">
    <location>
        <begin position="28"/>
        <end position="344"/>
    </location>
</feature>
<comment type="caution">
    <text evidence="2">The sequence shown here is derived from an EMBL/GenBank/DDBJ whole genome shotgun (WGS) entry which is preliminary data.</text>
</comment>
<evidence type="ECO:0000313" key="2">
    <source>
        <dbReference type="EMBL" id="GMI38576.1"/>
    </source>
</evidence>
<name>A0ABQ6N320_9STRA</name>
<gene>
    <name evidence="2" type="ORF">TeGR_g2413</name>
</gene>
<evidence type="ECO:0000313" key="3">
    <source>
        <dbReference type="Proteomes" id="UP001165060"/>
    </source>
</evidence>
<organism evidence="2 3">
    <name type="scientific">Tetraparma gracilis</name>
    <dbReference type="NCBI Taxonomy" id="2962635"/>
    <lineage>
        <taxon>Eukaryota</taxon>
        <taxon>Sar</taxon>
        <taxon>Stramenopiles</taxon>
        <taxon>Ochrophyta</taxon>
        <taxon>Bolidophyceae</taxon>
        <taxon>Parmales</taxon>
        <taxon>Triparmaceae</taxon>
        <taxon>Tetraparma</taxon>
    </lineage>
</organism>
<feature type="signal peptide" evidence="1">
    <location>
        <begin position="1"/>
        <end position="27"/>
    </location>
</feature>
<keyword evidence="3" id="KW-1185">Reference proteome</keyword>
<dbReference type="EMBL" id="BRYB01002040">
    <property type="protein sequence ID" value="GMI38576.1"/>
    <property type="molecule type" value="Genomic_DNA"/>
</dbReference>
<sequence>MMADDFLASLLGAAFLVTSSKVQLVHPGEPPPPPTDLSTESFIQTIKERSGSSGSGSSANMSELEAGFKKAQDNRMSWDQVTFTDATGGLQYVRTLKVAAMVGDVKATSFLIEHDSQRHDDVLLGAMETGMNEVVEEVLGHKSLKVDPACGYALLFFEAAQRLNNANFFHKLLRVPQSKGQLRTLCDAPHFEPDTFHRTALEHCLITAAHTFKSMELENHHRLQDIKHKHEPRIRMAKPTEVDFCIKEAEAEVEAERTAFAKQRETALKCVRVLLSDVAKLHSNELRRVFDETLALGVDEFIQEMLAQYPQLLKYLEQVQHDNKQDEHLSGVCARSIYVYMYQD</sequence>
<proteinExistence type="predicted"/>
<dbReference type="Proteomes" id="UP001165060">
    <property type="component" value="Unassembled WGS sequence"/>
</dbReference>